<evidence type="ECO:0000256" key="5">
    <source>
        <dbReference type="ARBA" id="ARBA00011820"/>
    </source>
</evidence>
<name>A0A2H0CVE0_9BACT</name>
<dbReference type="Proteomes" id="UP000230638">
    <property type="component" value="Unassembled WGS sequence"/>
</dbReference>
<evidence type="ECO:0000256" key="11">
    <source>
        <dbReference type="ARBA" id="ARBA00022842"/>
    </source>
</evidence>
<proteinExistence type="inferred from homology"/>
<evidence type="ECO:0000256" key="13">
    <source>
        <dbReference type="ARBA" id="ARBA00023270"/>
    </source>
</evidence>
<comment type="pathway">
    <text evidence="3">Carbohydrate biosynthesis; gluconeogenesis.</text>
</comment>
<evidence type="ECO:0000256" key="10">
    <source>
        <dbReference type="ARBA" id="ARBA00022801"/>
    </source>
</evidence>
<gene>
    <name evidence="15" type="ORF">COW88_00740</name>
</gene>
<keyword evidence="11" id="KW-0460">Magnesium</keyword>
<dbReference type="SUPFAM" id="SSF111249">
    <property type="entry name" value="Sulfolobus fructose-1,6-bisphosphatase-like"/>
    <property type="match status" value="1"/>
</dbReference>
<reference evidence="15 16" key="1">
    <citation type="submission" date="2017-09" db="EMBL/GenBank/DDBJ databases">
        <title>Depth-based differentiation of microbial function through sediment-hosted aquifers and enrichment of novel symbionts in the deep terrestrial subsurface.</title>
        <authorList>
            <person name="Probst A.J."/>
            <person name="Ladd B."/>
            <person name="Jarett J.K."/>
            <person name="Geller-Mcgrath D.E."/>
            <person name="Sieber C.M."/>
            <person name="Emerson J.B."/>
            <person name="Anantharaman K."/>
            <person name="Thomas B.C."/>
            <person name="Malmstrom R."/>
            <person name="Stieglmeier M."/>
            <person name="Klingl A."/>
            <person name="Woyke T."/>
            <person name="Ryan C.M."/>
            <person name="Banfield J.F."/>
        </authorList>
    </citation>
    <scope>NUCLEOTIDE SEQUENCE [LARGE SCALE GENOMIC DNA]</scope>
    <source>
        <strain evidence="15">CG22_combo_CG10-13_8_21_14_all_47_15</strain>
    </source>
</reference>
<dbReference type="PANTHER" id="PTHR38341">
    <property type="entry name" value="FRUCTOSE-1,6-BISPHOSPHATE ALDOLASE/PHOSPHATASE"/>
    <property type="match status" value="1"/>
</dbReference>
<evidence type="ECO:0000313" key="15">
    <source>
        <dbReference type="EMBL" id="PIP73826.1"/>
    </source>
</evidence>
<evidence type="ECO:0000256" key="12">
    <source>
        <dbReference type="ARBA" id="ARBA00023239"/>
    </source>
</evidence>
<dbReference type="EMBL" id="PCTL01000005">
    <property type="protein sequence ID" value="PIP73826.1"/>
    <property type="molecule type" value="Genomic_DNA"/>
</dbReference>
<evidence type="ECO:0000256" key="1">
    <source>
        <dbReference type="ARBA" id="ARBA00001273"/>
    </source>
</evidence>
<sequence>MRERVQKITLSVIKADVGSIGGHTKPSDRMLSVVSNELSTQCGEILLLRDYMVTHTGDDIALIMSHEKGVGNKDIHQLAWKCFEMATKAAQDDGLYGAGQDLLVNAPSGNIRGAGPAVAEIEFDLLPHYRKAEAFMIFTADKCAPGAYNFPLWNTFCNVIKNTGLLLSPVLNQGFKMVILDMDHKSKTHDKKITIDIPEESWDAAALLMDTDRFAVESIYSRAYPEEKIVSVSATRLHNIAGTYTGKDDPVMIMRTQGIFPAPEEAVAPYQDTPYVSGDCRGSHIMTLMPMAINSQVSGEFCQPIVSAIACSMNKNGRFSNAWADIFGGCEWNTARQEAVQKSTAIRRQGPFGPSMASRTELAYTGLTSIMARLNGKFILYEQG</sequence>
<dbReference type="GO" id="GO:0016829">
    <property type="term" value="F:lyase activity"/>
    <property type="evidence" value="ECO:0007669"/>
    <property type="project" value="UniProtKB-KW"/>
</dbReference>
<comment type="subunit">
    <text evidence="5">Homooctamer; dimer of tetramers.</text>
</comment>
<evidence type="ECO:0000256" key="3">
    <source>
        <dbReference type="ARBA" id="ARBA00004742"/>
    </source>
</evidence>
<evidence type="ECO:0000256" key="4">
    <source>
        <dbReference type="ARBA" id="ARBA00010693"/>
    </source>
</evidence>
<dbReference type="GO" id="GO:0006094">
    <property type="term" value="P:gluconeogenesis"/>
    <property type="evidence" value="ECO:0007669"/>
    <property type="project" value="UniProtKB-UniPathway"/>
</dbReference>
<dbReference type="InterPro" id="IPR036076">
    <property type="entry name" value="FBPase_V_sf"/>
</dbReference>
<evidence type="ECO:0000256" key="6">
    <source>
        <dbReference type="ARBA" id="ARBA00013093"/>
    </source>
</evidence>
<evidence type="ECO:0000256" key="14">
    <source>
        <dbReference type="ARBA" id="ARBA00023277"/>
    </source>
</evidence>
<dbReference type="PANTHER" id="PTHR38341:SF1">
    <property type="entry name" value="FRUCTOSE-1,6-BISPHOSPHATE ALDOLASE_PHOSPHATASE"/>
    <property type="match status" value="1"/>
</dbReference>
<dbReference type="GO" id="GO:0046872">
    <property type="term" value="F:metal ion binding"/>
    <property type="evidence" value="ECO:0007669"/>
    <property type="project" value="UniProtKB-KW"/>
</dbReference>
<evidence type="ECO:0000256" key="8">
    <source>
        <dbReference type="ARBA" id="ARBA00022432"/>
    </source>
</evidence>
<evidence type="ECO:0000256" key="7">
    <source>
        <dbReference type="ARBA" id="ARBA00018635"/>
    </source>
</evidence>
<comment type="catalytic activity">
    <reaction evidence="1">
        <text>beta-D-fructose 1,6-bisphosphate + H2O = beta-D-fructose 6-phosphate + phosphate</text>
        <dbReference type="Rhea" id="RHEA:11064"/>
        <dbReference type="ChEBI" id="CHEBI:15377"/>
        <dbReference type="ChEBI" id="CHEBI:32966"/>
        <dbReference type="ChEBI" id="CHEBI:43474"/>
        <dbReference type="ChEBI" id="CHEBI:57634"/>
        <dbReference type="EC" id="3.1.3.11"/>
    </reaction>
</comment>
<evidence type="ECO:0000313" key="16">
    <source>
        <dbReference type="Proteomes" id="UP000230638"/>
    </source>
</evidence>
<dbReference type="AlphaFoldDB" id="A0A2H0CVE0"/>
<protein>
    <recommendedName>
        <fullName evidence="7">Fructose-1,6-bisphosphate aldolase/phosphatase</fullName>
        <ecNumber evidence="6">3.1.3.11</ecNumber>
    </recommendedName>
</protein>
<evidence type="ECO:0000256" key="2">
    <source>
        <dbReference type="ARBA" id="ARBA00001946"/>
    </source>
</evidence>
<comment type="similarity">
    <text evidence="4">Belongs to the FBP aldolase/phosphatase family.</text>
</comment>
<evidence type="ECO:0000256" key="9">
    <source>
        <dbReference type="ARBA" id="ARBA00022723"/>
    </source>
</evidence>
<dbReference type="GO" id="GO:0042132">
    <property type="term" value="F:fructose 1,6-bisphosphate 1-phosphatase activity"/>
    <property type="evidence" value="ECO:0007669"/>
    <property type="project" value="UniProtKB-EC"/>
</dbReference>
<dbReference type="InterPro" id="IPR002803">
    <property type="entry name" value="FBPase_V"/>
</dbReference>
<keyword evidence="10" id="KW-0378">Hydrolase</keyword>
<comment type="caution">
    <text evidence="15">The sequence shown here is derived from an EMBL/GenBank/DDBJ whole genome shotgun (WGS) entry which is preliminary data.</text>
</comment>
<dbReference type="EC" id="3.1.3.11" evidence="6"/>
<dbReference type="UniPathway" id="UPA00138"/>
<keyword evidence="13" id="KW-0704">Schiff base</keyword>
<keyword evidence="8" id="KW-0312">Gluconeogenesis</keyword>
<organism evidence="15 16">
    <name type="scientific">Candidatus Lloydbacteria bacterium CG22_combo_CG10-13_8_21_14_all_47_15</name>
    <dbReference type="NCBI Taxonomy" id="1974635"/>
    <lineage>
        <taxon>Bacteria</taxon>
        <taxon>Candidatus Lloydiibacteriota</taxon>
    </lineage>
</organism>
<accession>A0A2H0CVE0</accession>
<comment type="cofactor">
    <cofactor evidence="2">
        <name>Mg(2+)</name>
        <dbReference type="ChEBI" id="CHEBI:18420"/>
    </cofactor>
</comment>
<keyword evidence="9" id="KW-0479">Metal-binding</keyword>
<keyword evidence="14" id="KW-0119">Carbohydrate metabolism</keyword>
<keyword evidence="12" id="KW-0456">Lyase</keyword>
<dbReference type="Pfam" id="PF01950">
    <property type="entry name" value="FBPase_3"/>
    <property type="match status" value="1"/>
</dbReference>